<dbReference type="Gene3D" id="1.25.40.10">
    <property type="entry name" value="Tetratricopeptide repeat domain"/>
    <property type="match status" value="1"/>
</dbReference>
<organism evidence="2 3">
    <name type="scientific">Lyngbya confervoides BDU141951</name>
    <dbReference type="NCBI Taxonomy" id="1574623"/>
    <lineage>
        <taxon>Bacteria</taxon>
        <taxon>Bacillati</taxon>
        <taxon>Cyanobacteriota</taxon>
        <taxon>Cyanophyceae</taxon>
        <taxon>Oscillatoriophycideae</taxon>
        <taxon>Oscillatoriales</taxon>
        <taxon>Microcoleaceae</taxon>
        <taxon>Lyngbya</taxon>
    </lineage>
</organism>
<reference evidence="2 3" key="1">
    <citation type="journal article" date="2015" name="Genome Announc.">
        <title>Draft Genome Sequence of Filamentous Marine Cyanobacterium Lyngbya confervoides Strain BDU141951.</title>
        <authorList>
            <person name="Chandrababunaidu M.M."/>
            <person name="Sen D."/>
            <person name="Tripathy S."/>
        </authorList>
    </citation>
    <scope>NUCLEOTIDE SEQUENCE [LARGE SCALE GENOMIC DNA]</scope>
    <source>
        <strain evidence="2 3">BDU141951</strain>
    </source>
</reference>
<dbReference type="PROSITE" id="PS50005">
    <property type="entry name" value="TPR"/>
    <property type="match status" value="1"/>
</dbReference>
<dbReference type="InterPro" id="IPR043504">
    <property type="entry name" value="Peptidase_S1_PA_chymotrypsin"/>
</dbReference>
<dbReference type="InterPro" id="IPR008353">
    <property type="entry name" value="Peptidase_S1B_tx"/>
</dbReference>
<dbReference type="SUPFAM" id="SSF50494">
    <property type="entry name" value="Trypsin-like serine proteases"/>
    <property type="match status" value="1"/>
</dbReference>
<dbReference type="Gene3D" id="2.40.10.10">
    <property type="entry name" value="Trypsin-like serine proteases"/>
    <property type="match status" value="2"/>
</dbReference>
<dbReference type="EMBL" id="JTHE03000028">
    <property type="protein sequence ID" value="MCM1982061.1"/>
    <property type="molecule type" value="Genomic_DNA"/>
</dbReference>
<dbReference type="PANTHER" id="PTHR43019">
    <property type="entry name" value="SERINE ENDOPROTEASE DEGS"/>
    <property type="match status" value="1"/>
</dbReference>
<dbReference type="RefSeq" id="WP_236096068.1">
    <property type="nucleotide sequence ID" value="NZ_JTHE03000028.1"/>
</dbReference>
<protein>
    <submittedName>
        <fullName evidence="2">Trypsin-like peptidase domain-containing protein</fullName>
    </submittedName>
</protein>
<dbReference type="PRINTS" id="PR01774">
    <property type="entry name" value="EXFOLTOXIN"/>
</dbReference>
<gene>
    <name evidence="2" type="ORF">QQ91_0004340</name>
</gene>
<dbReference type="Pfam" id="PF13365">
    <property type="entry name" value="Trypsin_2"/>
    <property type="match status" value="1"/>
</dbReference>
<keyword evidence="3" id="KW-1185">Reference proteome</keyword>
<name>A0ABD4T0X6_9CYAN</name>
<dbReference type="InterPro" id="IPR019734">
    <property type="entry name" value="TPR_rpt"/>
</dbReference>
<evidence type="ECO:0000313" key="3">
    <source>
        <dbReference type="Proteomes" id="UP000031561"/>
    </source>
</evidence>
<sequence>MKGSLTLLPFLGMGASVLITVPVVIAPAPIAQALNPREVGQIAQAITVRIEGQNPGSGVLIGHQDNTYTVLTAAHVVATADEYDIVTPDEQRYSLDYRRVKPLPQVDLALVEFTSDQTYTVAEMGDARAIRRGDEVYVSGFPMPSAAITEPILNFSPGAITAHSTRPLADGYALVYTNRTLPGMSGGAVLDEQGDLIGIHGRADTEQQVQETATIYLKTGFNLGIPIYTFQQISSQTAPVAVTPAEPTAEDLYLSGGHKSQQGDYQGAIADIDQAIQLEPDFGEAYYRRYYARQQLGDPQAIEDLQRSIQLLGGDLNRASQTLDQTNQHPIFNKKIWNPNLP</sequence>
<dbReference type="AlphaFoldDB" id="A0ABD4T0X6"/>
<feature type="repeat" description="TPR" evidence="1">
    <location>
        <begin position="249"/>
        <end position="282"/>
    </location>
</feature>
<dbReference type="Proteomes" id="UP000031561">
    <property type="component" value="Unassembled WGS sequence"/>
</dbReference>
<dbReference type="InterPro" id="IPR011990">
    <property type="entry name" value="TPR-like_helical_dom_sf"/>
</dbReference>
<proteinExistence type="predicted"/>
<evidence type="ECO:0000256" key="1">
    <source>
        <dbReference type="PROSITE-ProRule" id="PRU00339"/>
    </source>
</evidence>
<dbReference type="SUPFAM" id="SSF48452">
    <property type="entry name" value="TPR-like"/>
    <property type="match status" value="1"/>
</dbReference>
<dbReference type="InterPro" id="IPR009003">
    <property type="entry name" value="Peptidase_S1_PA"/>
</dbReference>
<dbReference type="PANTHER" id="PTHR43019:SF62">
    <property type="entry name" value="SERINE ENDOPROTEASE DEGS"/>
    <property type="match status" value="1"/>
</dbReference>
<accession>A0ABD4T0X6</accession>
<comment type="caution">
    <text evidence="2">The sequence shown here is derived from an EMBL/GenBank/DDBJ whole genome shotgun (WGS) entry which is preliminary data.</text>
</comment>
<evidence type="ECO:0000313" key="2">
    <source>
        <dbReference type="EMBL" id="MCM1982061.1"/>
    </source>
</evidence>
<keyword evidence="1" id="KW-0802">TPR repeat</keyword>